<dbReference type="InterPro" id="IPR013818">
    <property type="entry name" value="Lipase"/>
</dbReference>
<organism evidence="5 6">
    <name type="scientific">Okeania hirsuta</name>
    <dbReference type="NCBI Taxonomy" id="1458930"/>
    <lineage>
        <taxon>Bacteria</taxon>
        <taxon>Bacillati</taxon>
        <taxon>Cyanobacteriota</taxon>
        <taxon>Cyanophyceae</taxon>
        <taxon>Oscillatoriophycideae</taxon>
        <taxon>Oscillatoriales</taxon>
        <taxon>Microcoleaceae</taxon>
        <taxon>Okeania</taxon>
    </lineage>
</organism>
<dbReference type="Pfam" id="PF00151">
    <property type="entry name" value="Lipase"/>
    <property type="match status" value="1"/>
</dbReference>
<dbReference type="EMBL" id="RCBY01000026">
    <property type="protein sequence ID" value="RQH49111.1"/>
    <property type="molecule type" value="Genomic_DNA"/>
</dbReference>
<evidence type="ECO:0000256" key="1">
    <source>
        <dbReference type="ARBA" id="ARBA00004613"/>
    </source>
</evidence>
<comment type="subcellular location">
    <subcellularLocation>
        <location evidence="1">Secreted</location>
    </subcellularLocation>
</comment>
<dbReference type="Gene3D" id="3.40.50.1820">
    <property type="entry name" value="alpha/beta hydrolase"/>
    <property type="match status" value="1"/>
</dbReference>
<dbReference type="GO" id="GO:0005615">
    <property type="term" value="C:extracellular space"/>
    <property type="evidence" value="ECO:0007669"/>
    <property type="project" value="TreeGrafter"/>
</dbReference>
<evidence type="ECO:0000313" key="5">
    <source>
        <dbReference type="EMBL" id="RQH49111.1"/>
    </source>
</evidence>
<dbReference type="GO" id="GO:0016298">
    <property type="term" value="F:lipase activity"/>
    <property type="evidence" value="ECO:0007669"/>
    <property type="project" value="InterPro"/>
</dbReference>
<dbReference type="SUPFAM" id="SSF53474">
    <property type="entry name" value="alpha/beta-Hydrolases"/>
    <property type="match status" value="1"/>
</dbReference>
<reference evidence="5 6" key="1">
    <citation type="journal article" date="2018" name="ACS Chem. Biol.">
        <title>Ketoreductase domain dysfunction expands chemodiversity: malyngamide biosynthesis in the cyanobacterium Okeania hirsuta.</title>
        <authorList>
            <person name="Moss N.A."/>
            <person name="Leao T."/>
            <person name="Rankin M."/>
            <person name="McCullough T.M."/>
            <person name="Qu P."/>
            <person name="Korobeynikov A."/>
            <person name="Smith J.L."/>
            <person name="Gerwick L."/>
            <person name="Gerwick W.H."/>
        </authorList>
    </citation>
    <scope>NUCLEOTIDE SEQUENCE [LARGE SCALE GENOMIC DNA]</scope>
    <source>
        <strain evidence="5 6">PAB10Feb10-1</strain>
    </source>
</reference>
<comment type="similarity">
    <text evidence="2">Belongs to the AB hydrolase superfamily. Lipase family.</text>
</comment>
<dbReference type="InterPro" id="IPR000734">
    <property type="entry name" value="TAG_lipase"/>
</dbReference>
<keyword evidence="6" id="KW-1185">Reference proteome</keyword>
<proteinExistence type="inferred from homology"/>
<accession>A0A3N6PWJ9</accession>
<evidence type="ECO:0000256" key="3">
    <source>
        <dbReference type="ARBA" id="ARBA00022525"/>
    </source>
</evidence>
<keyword evidence="5" id="KW-0378">Hydrolase</keyword>
<sequence>MVDVFFNTWDNGGLNNSRSIDTSDPTYVIVHGFQSTGGNPGNNFTPQSWMSEMAQNIRDLEGNDANILLVDWQEGANTLNYFAAADRVDDVGVEVADYLLSQGVNPTDTTLIGHSLGAHVMGEAGEEFRERSGEVDQLIGLDPAGPEFEGGWFSSANPTDDRLDPSDADRVVAFHTSSTLGYDDPLADLDVYINWDDLFQPGSFSFVGNHSYAHTLYNDLLDGFTFPQSDDTTLSLSTINGNTTGSVFVDTFAV</sequence>
<dbReference type="GO" id="GO:0016042">
    <property type="term" value="P:lipid catabolic process"/>
    <property type="evidence" value="ECO:0007669"/>
    <property type="project" value="TreeGrafter"/>
</dbReference>
<dbReference type="OrthoDB" id="436909at2"/>
<dbReference type="PRINTS" id="PR00821">
    <property type="entry name" value="TAGLIPASE"/>
</dbReference>
<dbReference type="RefSeq" id="WP_124144408.1">
    <property type="nucleotide sequence ID" value="NZ_CAWOKI010000018.1"/>
</dbReference>
<name>A0A3N6PWJ9_9CYAN</name>
<keyword evidence="3" id="KW-0964">Secreted</keyword>
<dbReference type="Proteomes" id="UP000269154">
    <property type="component" value="Unassembled WGS sequence"/>
</dbReference>
<dbReference type="AlphaFoldDB" id="A0A3N6PWJ9"/>
<comment type="caution">
    <text evidence="5">The sequence shown here is derived from an EMBL/GenBank/DDBJ whole genome shotgun (WGS) entry which is preliminary data.</text>
</comment>
<evidence type="ECO:0000256" key="2">
    <source>
        <dbReference type="ARBA" id="ARBA00010701"/>
    </source>
</evidence>
<feature type="domain" description="Lipase" evidence="4">
    <location>
        <begin position="20"/>
        <end position="207"/>
    </location>
</feature>
<protein>
    <submittedName>
        <fullName evidence="5">Alpha/beta fold hydrolase</fullName>
    </submittedName>
</protein>
<dbReference type="PANTHER" id="PTHR11610:SF178">
    <property type="entry name" value="LIPASE MEMBER H-A-LIKE PROTEIN"/>
    <property type="match status" value="1"/>
</dbReference>
<evidence type="ECO:0000259" key="4">
    <source>
        <dbReference type="Pfam" id="PF00151"/>
    </source>
</evidence>
<dbReference type="InterPro" id="IPR029058">
    <property type="entry name" value="AB_hydrolase_fold"/>
</dbReference>
<gene>
    <name evidence="5" type="ORF">D5R40_06940</name>
</gene>
<dbReference type="PANTHER" id="PTHR11610">
    <property type="entry name" value="LIPASE"/>
    <property type="match status" value="1"/>
</dbReference>
<evidence type="ECO:0000313" key="6">
    <source>
        <dbReference type="Proteomes" id="UP000269154"/>
    </source>
</evidence>